<feature type="compositionally biased region" description="Polar residues" evidence="1">
    <location>
        <begin position="53"/>
        <end position="66"/>
    </location>
</feature>
<dbReference type="EMBL" id="BGPR01000043">
    <property type="protein sequence ID" value="GBL85366.1"/>
    <property type="molecule type" value="Genomic_DNA"/>
</dbReference>
<accession>A0A4Y2B262</accession>
<organism evidence="2 3">
    <name type="scientific">Araneus ventricosus</name>
    <name type="common">Orbweaver spider</name>
    <name type="synonym">Epeira ventricosa</name>
    <dbReference type="NCBI Taxonomy" id="182803"/>
    <lineage>
        <taxon>Eukaryota</taxon>
        <taxon>Metazoa</taxon>
        <taxon>Ecdysozoa</taxon>
        <taxon>Arthropoda</taxon>
        <taxon>Chelicerata</taxon>
        <taxon>Arachnida</taxon>
        <taxon>Araneae</taxon>
        <taxon>Araneomorphae</taxon>
        <taxon>Entelegynae</taxon>
        <taxon>Araneoidea</taxon>
        <taxon>Araneidae</taxon>
        <taxon>Araneus</taxon>
    </lineage>
</organism>
<sequence length="88" mass="9697">MQDKLELLFKGSWVVILEGSMGRQRGLLRNRRTLSCHLVIRKLSHPYLPWNPGNPNDSRCNSSNSGAGVLVAVTGHGPTPPEGGTYYH</sequence>
<dbReference type="AlphaFoldDB" id="A0A4Y2B262"/>
<evidence type="ECO:0000313" key="2">
    <source>
        <dbReference type="EMBL" id="GBL85366.1"/>
    </source>
</evidence>
<name>A0A4Y2B262_ARAVE</name>
<reference evidence="2 3" key="1">
    <citation type="journal article" date="2019" name="Sci. Rep.">
        <title>Orb-weaving spider Araneus ventricosus genome elucidates the spidroin gene catalogue.</title>
        <authorList>
            <person name="Kono N."/>
            <person name="Nakamura H."/>
            <person name="Ohtoshi R."/>
            <person name="Moran D.A.P."/>
            <person name="Shinohara A."/>
            <person name="Yoshida Y."/>
            <person name="Fujiwara M."/>
            <person name="Mori M."/>
            <person name="Tomita M."/>
            <person name="Arakawa K."/>
        </authorList>
    </citation>
    <scope>NUCLEOTIDE SEQUENCE [LARGE SCALE GENOMIC DNA]</scope>
</reference>
<dbReference type="Proteomes" id="UP000499080">
    <property type="component" value="Unassembled WGS sequence"/>
</dbReference>
<evidence type="ECO:0000313" key="3">
    <source>
        <dbReference type="Proteomes" id="UP000499080"/>
    </source>
</evidence>
<feature type="compositionally biased region" description="Low complexity" evidence="1">
    <location>
        <begin position="74"/>
        <end position="88"/>
    </location>
</feature>
<protein>
    <submittedName>
        <fullName evidence="2">Uncharacterized protein</fullName>
    </submittedName>
</protein>
<keyword evidence="3" id="KW-1185">Reference proteome</keyword>
<gene>
    <name evidence="2" type="ORF">AVEN_34567_1</name>
</gene>
<comment type="caution">
    <text evidence="2">The sequence shown here is derived from an EMBL/GenBank/DDBJ whole genome shotgun (WGS) entry which is preliminary data.</text>
</comment>
<evidence type="ECO:0000256" key="1">
    <source>
        <dbReference type="SAM" id="MobiDB-lite"/>
    </source>
</evidence>
<proteinExistence type="predicted"/>
<feature type="region of interest" description="Disordered" evidence="1">
    <location>
        <begin position="53"/>
        <end position="88"/>
    </location>
</feature>